<reference evidence="2 3" key="1">
    <citation type="submission" date="2018-12" db="EMBL/GenBank/DDBJ databases">
        <title>Lysinibacillus antri sp. nov., isolated from a cave soil.</title>
        <authorList>
            <person name="Narsing Rao M.P."/>
            <person name="Zhang H."/>
            <person name="Dong Z.-Y."/>
            <person name="Niu X.-K."/>
            <person name="Zhang K."/>
            <person name="Fang B.-Z."/>
            <person name="Kang Y.-Q."/>
            <person name="Xiao M."/>
            <person name="Li W.-J."/>
        </authorList>
    </citation>
    <scope>NUCLEOTIDE SEQUENCE [LARGE SCALE GENOMIC DNA]</scope>
    <source>
        <strain evidence="2 3">SYSU K30002</strain>
    </source>
</reference>
<comment type="caution">
    <text evidence="2">The sequence shown here is derived from an EMBL/GenBank/DDBJ whole genome shotgun (WGS) entry which is preliminary data.</text>
</comment>
<feature type="transmembrane region" description="Helical" evidence="1">
    <location>
        <begin position="17"/>
        <end position="43"/>
    </location>
</feature>
<protein>
    <submittedName>
        <fullName evidence="2">Uncharacterized protein</fullName>
    </submittedName>
</protein>
<keyword evidence="3" id="KW-1185">Reference proteome</keyword>
<keyword evidence="1" id="KW-0472">Membrane</keyword>
<keyword evidence="1" id="KW-0812">Transmembrane</keyword>
<keyword evidence="1" id="KW-1133">Transmembrane helix</keyword>
<gene>
    <name evidence="2" type="ORF">EK386_19530</name>
</gene>
<dbReference type="AlphaFoldDB" id="A0A3S0P595"/>
<organism evidence="2 3">
    <name type="scientific">Lysinibacillus antri</name>
    <dbReference type="NCBI Taxonomy" id="2498145"/>
    <lineage>
        <taxon>Bacteria</taxon>
        <taxon>Bacillati</taxon>
        <taxon>Bacillota</taxon>
        <taxon>Bacilli</taxon>
        <taxon>Bacillales</taxon>
        <taxon>Bacillaceae</taxon>
        <taxon>Lysinibacillus</taxon>
    </lineage>
</organism>
<name>A0A3S0P595_9BACI</name>
<evidence type="ECO:0000256" key="1">
    <source>
        <dbReference type="SAM" id="Phobius"/>
    </source>
</evidence>
<evidence type="ECO:0000313" key="3">
    <source>
        <dbReference type="Proteomes" id="UP000287910"/>
    </source>
</evidence>
<accession>A0A3S0P595</accession>
<proteinExistence type="predicted"/>
<sequence length="73" mass="8105">MFIDLTDAQLRHFAGTVVWLSMCGGALGALAFGLFMSLITRAISSIGNWMDRRTRIYTARMRATALHRINSNG</sequence>
<dbReference type="EMBL" id="RYYR01000054">
    <property type="protein sequence ID" value="RUL45637.1"/>
    <property type="molecule type" value="Genomic_DNA"/>
</dbReference>
<dbReference type="Proteomes" id="UP000287910">
    <property type="component" value="Unassembled WGS sequence"/>
</dbReference>
<evidence type="ECO:0000313" key="2">
    <source>
        <dbReference type="EMBL" id="RUL45637.1"/>
    </source>
</evidence>
<dbReference type="RefSeq" id="WP_034367007.1">
    <property type="nucleotide sequence ID" value="NZ_RYYR01000054.1"/>
</dbReference>